<keyword evidence="1" id="KW-0812">Transmembrane</keyword>
<gene>
    <name evidence="2" type="ORF">K8W01_08780</name>
</gene>
<proteinExistence type="predicted"/>
<feature type="transmembrane region" description="Helical" evidence="1">
    <location>
        <begin position="81"/>
        <end position="101"/>
    </location>
</feature>
<reference evidence="2" key="1">
    <citation type="journal article" date="2021" name="PeerJ">
        <title>Extensive microbial diversity within the chicken gut microbiome revealed by metagenomics and culture.</title>
        <authorList>
            <person name="Gilroy R."/>
            <person name="Ravi A."/>
            <person name="Getino M."/>
            <person name="Pursley I."/>
            <person name="Horton D.L."/>
            <person name="Alikhan N.F."/>
            <person name="Baker D."/>
            <person name="Gharbi K."/>
            <person name="Hall N."/>
            <person name="Watson M."/>
            <person name="Adriaenssens E.M."/>
            <person name="Foster-Nyarko E."/>
            <person name="Jarju S."/>
            <person name="Secka A."/>
            <person name="Antonio M."/>
            <person name="Oren A."/>
            <person name="Chaudhuri R.R."/>
            <person name="La Ragione R."/>
            <person name="Hildebrand F."/>
            <person name="Pallen M.J."/>
        </authorList>
    </citation>
    <scope>NUCLEOTIDE SEQUENCE</scope>
    <source>
        <strain evidence="2">316</strain>
    </source>
</reference>
<keyword evidence="1" id="KW-1133">Transmembrane helix</keyword>
<feature type="transmembrane region" description="Helical" evidence="1">
    <location>
        <begin position="113"/>
        <end position="134"/>
    </location>
</feature>
<protein>
    <submittedName>
        <fullName evidence="2">YeeE/YedE family protein</fullName>
    </submittedName>
</protein>
<evidence type="ECO:0000256" key="1">
    <source>
        <dbReference type="SAM" id="Phobius"/>
    </source>
</evidence>
<feature type="transmembrane region" description="Helical" evidence="1">
    <location>
        <begin position="41"/>
        <end position="61"/>
    </location>
</feature>
<dbReference type="InterPro" id="IPR046513">
    <property type="entry name" value="DUF6691"/>
</dbReference>
<keyword evidence="1" id="KW-0472">Membrane</keyword>
<dbReference type="Pfam" id="PF20398">
    <property type="entry name" value="DUF6691"/>
    <property type="match status" value="1"/>
</dbReference>
<reference evidence="2" key="2">
    <citation type="submission" date="2021-09" db="EMBL/GenBank/DDBJ databases">
        <authorList>
            <person name="Gilroy R."/>
        </authorList>
    </citation>
    <scope>NUCLEOTIDE SEQUENCE</scope>
    <source>
        <strain evidence="2">316</strain>
    </source>
</reference>
<accession>A0A921JF87</accession>
<evidence type="ECO:0000313" key="2">
    <source>
        <dbReference type="EMBL" id="HJE23738.1"/>
    </source>
</evidence>
<evidence type="ECO:0000313" key="3">
    <source>
        <dbReference type="Proteomes" id="UP000742631"/>
    </source>
</evidence>
<name>A0A921JF87_9HYPH</name>
<organism evidence="2 3">
    <name type="scientific">Methylorubrum populi</name>
    <dbReference type="NCBI Taxonomy" id="223967"/>
    <lineage>
        <taxon>Bacteria</taxon>
        <taxon>Pseudomonadati</taxon>
        <taxon>Pseudomonadota</taxon>
        <taxon>Alphaproteobacteria</taxon>
        <taxon>Hyphomicrobiales</taxon>
        <taxon>Methylobacteriaceae</taxon>
        <taxon>Methylorubrum</taxon>
    </lineage>
</organism>
<dbReference type="Proteomes" id="UP000742631">
    <property type="component" value="Unassembled WGS sequence"/>
</dbReference>
<dbReference type="EMBL" id="DYYG01000028">
    <property type="protein sequence ID" value="HJE23738.1"/>
    <property type="molecule type" value="Genomic_DNA"/>
</dbReference>
<sequence length="155" mass="16082">MARIVSAFAIGLLFGCGLLVSGMANPAKVLAFLDIAGRWDPSLAFVMAGAVAVSAAGYVLARRRGRPVFAERLEIPTRRDLDARLLAGAALFGIGWGLAGLCPGPALTLLTVAPVQAAIFVAAMVVGMVLFRFVPDGGKRRQMSFEASAGHPSDA</sequence>
<dbReference type="AlphaFoldDB" id="A0A921JF87"/>
<comment type="caution">
    <text evidence="2">The sequence shown here is derived from an EMBL/GenBank/DDBJ whole genome shotgun (WGS) entry which is preliminary data.</text>
</comment>
<dbReference type="PROSITE" id="PS51257">
    <property type="entry name" value="PROKAR_LIPOPROTEIN"/>
    <property type="match status" value="1"/>
</dbReference>